<organism evidence="9 10">
    <name type="scientific">Meloidogyne floridensis</name>
    <dbReference type="NCBI Taxonomy" id="298350"/>
    <lineage>
        <taxon>Eukaryota</taxon>
        <taxon>Metazoa</taxon>
        <taxon>Ecdysozoa</taxon>
        <taxon>Nematoda</taxon>
        <taxon>Chromadorea</taxon>
        <taxon>Rhabditida</taxon>
        <taxon>Tylenchina</taxon>
        <taxon>Tylenchomorpha</taxon>
        <taxon>Tylenchoidea</taxon>
        <taxon>Meloidogynidae</taxon>
        <taxon>Meloidogyninae</taxon>
        <taxon>Meloidogyne</taxon>
    </lineage>
</organism>
<feature type="short sequence motif" description="Q motif" evidence="6">
    <location>
        <begin position="479"/>
        <end position="507"/>
    </location>
</feature>
<sequence length="515" mass="60242">MGDVRMILEFFNVQVPQLQLTRESLDNPQTDQLIQAYNYLCGLVLENMNCEMADNNVDQVLARPNLVIKTRESVLLLVFVSWTTPSLVITTTSSSPTDTYFGHFPLTCNEWASWWHRTEDSAVTKKLDSVSASVNMRNKNLVFESIFNGNDEFCYTDLLQPEPRRTRHFLATLIRFYFFKCEMSTEVMTIENELEAQCRTYKLEKDFASKTEAKRLNALEEEKHLIESEDLKTQQELMTKRALIATEKKNCEEVQKRLKELEAEIETYKEKGIQIEDTLKRMDMNIVTSPELLIEELKKLEKHRLDVEKKLEDTQKTKRQTEYEVAEILAMGQRIDALGEDLEKLEGFKRRMPEMRGNEDKIIQEVNNLEKERNEMRNKLEHINKGAVEERTNIKEKILASRIEVETINQKIKNLQSDEKELSNRLFKIKENIRENVSKNEEMDRKFVLATERFDEIIKSRLNDLKMLKKKDVTATKGIEFEEFGLSRDLLKGIFEKGWEKPSPIQEASIAIALS</sequence>
<proteinExistence type="predicted"/>
<protein>
    <recommendedName>
        <fullName evidence="1">RNA helicase</fullName>
        <ecNumber evidence="1">3.6.4.13</ecNumber>
    </recommendedName>
</protein>
<feature type="coiled-coil region" evidence="7">
    <location>
        <begin position="352"/>
        <end position="432"/>
    </location>
</feature>
<dbReference type="GO" id="GO:0003724">
    <property type="term" value="F:RNA helicase activity"/>
    <property type="evidence" value="ECO:0007669"/>
    <property type="project" value="UniProtKB-EC"/>
</dbReference>
<keyword evidence="2" id="KW-0547">Nucleotide-binding</keyword>
<dbReference type="PROSITE" id="PS51195">
    <property type="entry name" value="Q_MOTIF"/>
    <property type="match status" value="1"/>
</dbReference>
<evidence type="ECO:0000256" key="1">
    <source>
        <dbReference type="ARBA" id="ARBA00012552"/>
    </source>
</evidence>
<name>A0A915NUF4_9BILA</name>
<evidence type="ECO:0000256" key="7">
    <source>
        <dbReference type="SAM" id="Coils"/>
    </source>
</evidence>
<evidence type="ECO:0000313" key="9">
    <source>
        <dbReference type="Proteomes" id="UP000887560"/>
    </source>
</evidence>
<dbReference type="InterPro" id="IPR038275">
    <property type="entry name" value="Nuf2_N_sf"/>
</dbReference>
<dbReference type="GO" id="GO:0005524">
    <property type="term" value="F:ATP binding"/>
    <property type="evidence" value="ECO:0007669"/>
    <property type="project" value="UniProtKB-KW"/>
</dbReference>
<dbReference type="InterPro" id="IPR027417">
    <property type="entry name" value="P-loop_NTPase"/>
</dbReference>
<dbReference type="Gene3D" id="3.40.50.300">
    <property type="entry name" value="P-loop containing nucleotide triphosphate hydrolases"/>
    <property type="match status" value="1"/>
</dbReference>
<keyword evidence="5" id="KW-0067">ATP-binding</keyword>
<dbReference type="EC" id="3.6.4.13" evidence="1"/>
<keyword evidence="7" id="KW-0175">Coiled coil</keyword>
<keyword evidence="4" id="KW-0347">Helicase</keyword>
<keyword evidence="3" id="KW-0378">Hydrolase</keyword>
<evidence type="ECO:0000259" key="8">
    <source>
        <dbReference type="PROSITE" id="PS51195"/>
    </source>
</evidence>
<dbReference type="InterPro" id="IPR014014">
    <property type="entry name" value="RNA_helicase_DEAD_Q_motif"/>
</dbReference>
<evidence type="ECO:0000256" key="6">
    <source>
        <dbReference type="PROSITE-ProRule" id="PRU00552"/>
    </source>
</evidence>
<evidence type="ECO:0000313" key="10">
    <source>
        <dbReference type="WBParaSite" id="scf7180000420374.g5214"/>
    </source>
</evidence>
<evidence type="ECO:0000256" key="4">
    <source>
        <dbReference type="ARBA" id="ARBA00022806"/>
    </source>
</evidence>
<feature type="coiled-coil region" evidence="7">
    <location>
        <begin position="244"/>
        <end position="317"/>
    </location>
</feature>
<dbReference type="Proteomes" id="UP000887560">
    <property type="component" value="Unplaced"/>
</dbReference>
<dbReference type="GO" id="GO:0016787">
    <property type="term" value="F:hydrolase activity"/>
    <property type="evidence" value="ECO:0007669"/>
    <property type="project" value="UniProtKB-KW"/>
</dbReference>
<keyword evidence="9" id="KW-1185">Reference proteome</keyword>
<evidence type="ECO:0000256" key="3">
    <source>
        <dbReference type="ARBA" id="ARBA00022801"/>
    </source>
</evidence>
<accession>A0A915NUF4</accession>
<evidence type="ECO:0000256" key="5">
    <source>
        <dbReference type="ARBA" id="ARBA00022840"/>
    </source>
</evidence>
<dbReference type="AlphaFoldDB" id="A0A915NUF4"/>
<dbReference type="Gene3D" id="1.10.418.60">
    <property type="entry name" value="Ncd80 complex, Nuf2 subunit"/>
    <property type="match status" value="1"/>
</dbReference>
<reference evidence="10" key="1">
    <citation type="submission" date="2022-11" db="UniProtKB">
        <authorList>
            <consortium name="WormBaseParasite"/>
        </authorList>
    </citation>
    <scope>IDENTIFICATION</scope>
</reference>
<evidence type="ECO:0000256" key="2">
    <source>
        <dbReference type="ARBA" id="ARBA00022741"/>
    </source>
</evidence>
<dbReference type="WBParaSite" id="scf7180000420374.g5214">
    <property type="protein sequence ID" value="scf7180000420374.g5214"/>
    <property type="gene ID" value="scf7180000420374.g5214"/>
</dbReference>
<feature type="domain" description="DEAD-box RNA helicase Q" evidence="8">
    <location>
        <begin position="479"/>
        <end position="507"/>
    </location>
</feature>